<proteinExistence type="predicted"/>
<evidence type="ECO:0000313" key="1">
    <source>
        <dbReference type="EMBL" id="KAK4798650.1"/>
    </source>
</evidence>
<accession>A0AAN7RE18</accession>
<protein>
    <submittedName>
        <fullName evidence="1">Uncharacterized protein</fullName>
    </submittedName>
</protein>
<reference evidence="1 2" key="1">
    <citation type="journal article" date="2023" name="Hortic Res">
        <title>Pangenome of water caltrop reveals structural variations and asymmetric subgenome divergence after allopolyploidization.</title>
        <authorList>
            <person name="Zhang X."/>
            <person name="Chen Y."/>
            <person name="Wang L."/>
            <person name="Yuan Y."/>
            <person name="Fang M."/>
            <person name="Shi L."/>
            <person name="Lu R."/>
            <person name="Comes H.P."/>
            <person name="Ma Y."/>
            <person name="Chen Y."/>
            <person name="Huang G."/>
            <person name="Zhou Y."/>
            <person name="Zheng Z."/>
            <person name="Qiu Y."/>
        </authorList>
    </citation>
    <scope>NUCLEOTIDE SEQUENCE [LARGE SCALE GENOMIC DNA]</scope>
    <source>
        <strain evidence="1">F231</strain>
    </source>
</reference>
<dbReference type="EMBL" id="JAXQNO010000005">
    <property type="protein sequence ID" value="KAK4798650.1"/>
    <property type="molecule type" value="Genomic_DNA"/>
</dbReference>
<evidence type="ECO:0000313" key="2">
    <source>
        <dbReference type="Proteomes" id="UP001346149"/>
    </source>
</evidence>
<keyword evidence="2" id="KW-1185">Reference proteome</keyword>
<dbReference type="Proteomes" id="UP001346149">
    <property type="component" value="Unassembled WGS sequence"/>
</dbReference>
<comment type="caution">
    <text evidence="1">The sequence shown here is derived from an EMBL/GenBank/DDBJ whole genome shotgun (WGS) entry which is preliminary data.</text>
</comment>
<name>A0AAN7RE18_TRANT</name>
<sequence length="136" mass="15043">MMLSVFAGMNSKFSSHHFHFQNVQWKASLASSSESSASRVGRETQSNVVVVDPKSSKGPISSAIDCLEKLTVKMMYGSSRPLRYLTGNFAPVLAETPPTTELPVKGYLPVRLLKPKELTNPSNPYFRKIGFLRPNP</sequence>
<organism evidence="1 2">
    <name type="scientific">Trapa natans</name>
    <name type="common">Water chestnut</name>
    <dbReference type="NCBI Taxonomy" id="22666"/>
    <lineage>
        <taxon>Eukaryota</taxon>
        <taxon>Viridiplantae</taxon>
        <taxon>Streptophyta</taxon>
        <taxon>Embryophyta</taxon>
        <taxon>Tracheophyta</taxon>
        <taxon>Spermatophyta</taxon>
        <taxon>Magnoliopsida</taxon>
        <taxon>eudicotyledons</taxon>
        <taxon>Gunneridae</taxon>
        <taxon>Pentapetalae</taxon>
        <taxon>rosids</taxon>
        <taxon>malvids</taxon>
        <taxon>Myrtales</taxon>
        <taxon>Lythraceae</taxon>
        <taxon>Trapa</taxon>
    </lineage>
</organism>
<gene>
    <name evidence="1" type="ORF">SAY86_030976</name>
</gene>
<dbReference type="AlphaFoldDB" id="A0AAN7RE18"/>